<accession>A0A426WW98</accession>
<evidence type="ECO:0000313" key="1">
    <source>
        <dbReference type="EMBL" id="RRT31567.1"/>
    </source>
</evidence>
<dbReference type="EMBL" id="AMZH03038115">
    <property type="protein sequence ID" value="RRT31567.1"/>
    <property type="molecule type" value="Genomic_DNA"/>
</dbReference>
<organism evidence="1 2">
    <name type="scientific">Ensete ventricosum</name>
    <name type="common">Abyssinian banana</name>
    <name type="synonym">Musa ensete</name>
    <dbReference type="NCBI Taxonomy" id="4639"/>
    <lineage>
        <taxon>Eukaryota</taxon>
        <taxon>Viridiplantae</taxon>
        <taxon>Streptophyta</taxon>
        <taxon>Embryophyta</taxon>
        <taxon>Tracheophyta</taxon>
        <taxon>Spermatophyta</taxon>
        <taxon>Magnoliopsida</taxon>
        <taxon>Liliopsida</taxon>
        <taxon>Zingiberales</taxon>
        <taxon>Musaceae</taxon>
        <taxon>Ensete</taxon>
    </lineage>
</organism>
<reference evidence="1 2" key="1">
    <citation type="journal article" date="2014" name="Agronomy (Basel)">
        <title>A Draft Genome Sequence for Ensete ventricosum, the Drought-Tolerant Tree Against Hunger.</title>
        <authorList>
            <person name="Harrison J."/>
            <person name="Moore K.A."/>
            <person name="Paszkiewicz K."/>
            <person name="Jones T."/>
            <person name="Grant M."/>
            <person name="Ambacheew D."/>
            <person name="Muzemil S."/>
            <person name="Studholme D.J."/>
        </authorList>
    </citation>
    <scope>NUCLEOTIDE SEQUENCE [LARGE SCALE GENOMIC DNA]</scope>
</reference>
<protein>
    <submittedName>
        <fullName evidence="1">Uncharacterized protein</fullName>
    </submittedName>
</protein>
<dbReference type="Proteomes" id="UP000287651">
    <property type="component" value="Unassembled WGS sequence"/>
</dbReference>
<name>A0A426WW98_ENSVE</name>
<evidence type="ECO:0000313" key="2">
    <source>
        <dbReference type="Proteomes" id="UP000287651"/>
    </source>
</evidence>
<gene>
    <name evidence="1" type="ORF">B296_00058598</name>
</gene>
<proteinExistence type="predicted"/>
<sequence length="212" mass="24206">MLNDRKSCAKLKEVKGIANSKVSVLMQGLVHGRPSVRAHPKARSELDAMEHQSFLFDVERIRPSYWATDCPRAMLRVGVTQEWVDESELPRERTKNNQRWRRPYDVLAETTHGEVKVDSGEHHSVAEVDLPIAKGCRYKVTDRRAGLTALWYHRNGTSVESSIPYSHGGRALVVKGTEEVENAEANSKYQDRMEGQRPWNFIRPMSMGFSSR</sequence>
<dbReference type="AlphaFoldDB" id="A0A426WW98"/>
<comment type="caution">
    <text evidence="1">The sequence shown here is derived from an EMBL/GenBank/DDBJ whole genome shotgun (WGS) entry which is preliminary data.</text>
</comment>